<dbReference type="EMBL" id="JARQWQ010000015">
    <property type="protein sequence ID" value="KAK2566973.1"/>
    <property type="molecule type" value="Genomic_DNA"/>
</dbReference>
<evidence type="ECO:0000256" key="1">
    <source>
        <dbReference type="ARBA" id="ARBA00004123"/>
    </source>
</evidence>
<comment type="subunit">
    <text evidence="9">Part of the SNAPc complex composed of 5 subunits: SNAPC1, SNAPC2, SNAPC3, SNAPC4 and SNAPC5. SNAPC3 interacts with SNAPC1.</text>
</comment>
<dbReference type="Pfam" id="PF12251">
    <property type="entry name" value="SNAPC3"/>
    <property type="match status" value="1"/>
</dbReference>
<dbReference type="GO" id="GO:0019185">
    <property type="term" value="C:snRNA-activating protein complex"/>
    <property type="evidence" value="ECO:0007669"/>
    <property type="project" value="TreeGrafter"/>
</dbReference>
<dbReference type="GO" id="GO:0005634">
    <property type="term" value="C:nucleus"/>
    <property type="evidence" value="ECO:0007669"/>
    <property type="project" value="UniProtKB-SubCell"/>
</dbReference>
<evidence type="ECO:0000256" key="5">
    <source>
        <dbReference type="ARBA" id="ARBA00023125"/>
    </source>
</evidence>
<evidence type="ECO:0000313" key="11">
    <source>
        <dbReference type="EMBL" id="KAK2566973.1"/>
    </source>
</evidence>
<keyword evidence="12" id="KW-1185">Reference proteome</keyword>
<reference evidence="11" key="1">
    <citation type="journal article" date="2023" name="G3 (Bethesda)">
        <title>Whole genome assembly and annotation of the endangered Caribbean coral Acropora cervicornis.</title>
        <authorList>
            <person name="Selwyn J.D."/>
            <person name="Vollmer S.V."/>
        </authorList>
    </citation>
    <scope>NUCLEOTIDE SEQUENCE</scope>
    <source>
        <strain evidence="11">K2</strain>
    </source>
</reference>
<dbReference type="GO" id="GO:0042795">
    <property type="term" value="P:snRNA transcription by RNA polymerase II"/>
    <property type="evidence" value="ECO:0007669"/>
    <property type="project" value="TreeGrafter"/>
</dbReference>
<dbReference type="PANTHER" id="PTHR13421:SF16">
    <property type="entry name" value="SNRNA-ACTIVATING PROTEIN COMPLEX SUBUNIT 3"/>
    <property type="match status" value="1"/>
</dbReference>
<sequence>MATRGECTSSLISVRDFKRQFLEFLEPASYERKRKEVLLTDMVAEMDLPMETIADLNEVCRYALNCSDEIILHQCPAETENLESLDIYKDQIPDGVGLHSLRNGQLTSHRKEVNYLVKQNKVQEFLVLGSQCLTELRDKIFCTSDDMILGDHSEKPDELNESTAKELCKSGFFFIEGVFYNDRRDPLSRDYSKIIIDWAKDTQRRRIPGLGFFTSKNMENVVFDDLKMKLGYPYLYCHQGNCEHLMIFTDLRWVTVNDSLACEDPCFYCATCFKGLHYTPNGEKLCDFQAYPVVGDFDW</sequence>
<organism evidence="11 12">
    <name type="scientific">Acropora cervicornis</name>
    <name type="common">Staghorn coral</name>
    <dbReference type="NCBI Taxonomy" id="6130"/>
    <lineage>
        <taxon>Eukaryota</taxon>
        <taxon>Metazoa</taxon>
        <taxon>Cnidaria</taxon>
        <taxon>Anthozoa</taxon>
        <taxon>Hexacorallia</taxon>
        <taxon>Scleractinia</taxon>
        <taxon>Astrocoeniina</taxon>
        <taxon>Acroporidae</taxon>
        <taxon>Acropora</taxon>
    </lineage>
</organism>
<protein>
    <recommendedName>
        <fullName evidence="3">snRNA-activating protein complex subunit 3</fullName>
    </recommendedName>
    <alternativeName>
        <fullName evidence="10">Small nuclear RNA-activating complex polypeptide 3</fullName>
    </alternativeName>
</protein>
<dbReference type="GO" id="GO:0001046">
    <property type="term" value="F:core promoter sequence-specific DNA binding"/>
    <property type="evidence" value="ECO:0007669"/>
    <property type="project" value="TreeGrafter"/>
</dbReference>
<dbReference type="GO" id="GO:0003681">
    <property type="term" value="F:bent DNA binding"/>
    <property type="evidence" value="ECO:0007669"/>
    <property type="project" value="TreeGrafter"/>
</dbReference>
<comment type="function">
    <text evidence="8">Part of the SNAPc complex required for the transcription of both RNA polymerase II and III small-nuclear RNA genes. Binds to the proximal sequence element (PSE), a non-TATA-box basal promoter element common to these 2 types of genes. Recruits TBP and BRF2 to the U6 snRNA TATA box.</text>
</comment>
<dbReference type="GO" id="GO:0042796">
    <property type="term" value="P:snRNA transcription by RNA polymerase III"/>
    <property type="evidence" value="ECO:0007669"/>
    <property type="project" value="TreeGrafter"/>
</dbReference>
<keyword evidence="7" id="KW-0539">Nucleus</keyword>
<evidence type="ECO:0000256" key="2">
    <source>
        <dbReference type="ARBA" id="ARBA00010410"/>
    </source>
</evidence>
<name>A0AAD9VA60_ACRCE</name>
<evidence type="ECO:0000256" key="3">
    <source>
        <dbReference type="ARBA" id="ARBA00013634"/>
    </source>
</evidence>
<dbReference type="AlphaFoldDB" id="A0AAD9VA60"/>
<evidence type="ECO:0000313" key="12">
    <source>
        <dbReference type="Proteomes" id="UP001249851"/>
    </source>
</evidence>
<reference evidence="11" key="2">
    <citation type="journal article" date="2023" name="Science">
        <title>Genomic signatures of disease resistance in endangered staghorn corals.</title>
        <authorList>
            <person name="Vollmer S.V."/>
            <person name="Selwyn J.D."/>
            <person name="Despard B.A."/>
            <person name="Roesel C.L."/>
        </authorList>
    </citation>
    <scope>NUCLEOTIDE SEQUENCE</scope>
    <source>
        <strain evidence="11">K2</strain>
    </source>
</reference>
<evidence type="ECO:0000256" key="6">
    <source>
        <dbReference type="ARBA" id="ARBA00023163"/>
    </source>
</evidence>
<accession>A0AAD9VA60</accession>
<keyword evidence="4" id="KW-0805">Transcription regulation</keyword>
<gene>
    <name evidence="11" type="ORF">P5673_008735</name>
</gene>
<comment type="subcellular location">
    <subcellularLocation>
        <location evidence="1">Nucleus</location>
    </subcellularLocation>
</comment>
<dbReference type="Proteomes" id="UP001249851">
    <property type="component" value="Unassembled WGS sequence"/>
</dbReference>
<evidence type="ECO:0000256" key="7">
    <source>
        <dbReference type="ARBA" id="ARBA00023242"/>
    </source>
</evidence>
<comment type="caution">
    <text evidence="11">The sequence shown here is derived from an EMBL/GenBank/DDBJ whole genome shotgun (WGS) entry which is preliminary data.</text>
</comment>
<dbReference type="GO" id="GO:0000978">
    <property type="term" value="F:RNA polymerase II cis-regulatory region sequence-specific DNA binding"/>
    <property type="evidence" value="ECO:0007669"/>
    <property type="project" value="TreeGrafter"/>
</dbReference>
<dbReference type="InterPro" id="IPR022042">
    <property type="entry name" value="snRNA-activating_su3"/>
</dbReference>
<evidence type="ECO:0000256" key="4">
    <source>
        <dbReference type="ARBA" id="ARBA00023015"/>
    </source>
</evidence>
<comment type="similarity">
    <text evidence="2">Belongs to the SNAPC3/SRD2 family.</text>
</comment>
<keyword evidence="5" id="KW-0238">DNA-binding</keyword>
<evidence type="ECO:0000256" key="10">
    <source>
        <dbReference type="ARBA" id="ARBA00029606"/>
    </source>
</evidence>
<evidence type="ECO:0000256" key="9">
    <source>
        <dbReference type="ARBA" id="ARBA00025958"/>
    </source>
</evidence>
<keyword evidence="6" id="KW-0804">Transcription</keyword>
<dbReference type="GO" id="GO:0001006">
    <property type="term" value="F:RNA polymerase III type 3 promoter sequence-specific DNA binding"/>
    <property type="evidence" value="ECO:0007669"/>
    <property type="project" value="TreeGrafter"/>
</dbReference>
<dbReference type="PANTHER" id="PTHR13421">
    <property type="entry name" value="SNRNA-ACTIVATING PROTEIN COMPLEX SUBUNIT 3"/>
    <property type="match status" value="1"/>
</dbReference>
<proteinExistence type="inferred from homology"/>
<evidence type="ECO:0000256" key="8">
    <source>
        <dbReference type="ARBA" id="ARBA00025193"/>
    </source>
</evidence>